<dbReference type="PANTHER" id="PTHR43288:SF1">
    <property type="entry name" value="GLYCYL-RADICAL ENZYME ACTIVATING ENZYME MJ0021-RELATED"/>
    <property type="match status" value="1"/>
</dbReference>
<comment type="cofactor">
    <cofactor evidence="1">
        <name>[4Fe-4S] cluster</name>
        <dbReference type="ChEBI" id="CHEBI:49883"/>
    </cofactor>
</comment>
<dbReference type="InterPro" id="IPR058240">
    <property type="entry name" value="rSAM_sf"/>
</dbReference>
<keyword evidence="5" id="KW-0411">Iron-sulfur</keyword>
<dbReference type="InterPro" id="IPR040087">
    <property type="entry name" value="MJ0021-like"/>
</dbReference>
<dbReference type="SUPFAM" id="SSF102114">
    <property type="entry name" value="Radical SAM enzymes"/>
    <property type="match status" value="1"/>
</dbReference>
<dbReference type="Proteomes" id="UP000199608">
    <property type="component" value="Unassembled WGS sequence"/>
</dbReference>
<protein>
    <submittedName>
        <fullName evidence="7">Uncharacterized conserved protein</fullName>
    </submittedName>
</protein>
<accession>A0A1H2J9W1</accession>
<name>A0A1H2J9W1_9BACT</name>
<dbReference type="SFLD" id="SFLDS00029">
    <property type="entry name" value="Radical_SAM"/>
    <property type="match status" value="1"/>
</dbReference>
<dbReference type="SFLD" id="SFLDG01108">
    <property type="entry name" value="Uncharacterised_Radical_SAM_Su"/>
    <property type="match status" value="1"/>
</dbReference>
<evidence type="ECO:0000256" key="5">
    <source>
        <dbReference type="ARBA" id="ARBA00023014"/>
    </source>
</evidence>
<evidence type="ECO:0000256" key="4">
    <source>
        <dbReference type="ARBA" id="ARBA00023004"/>
    </source>
</evidence>
<sequence>MYAENIQEMICRNQKEYQDNYETMKWLSQDQAQAASRLRKTLINSVFSSPDAGWKCSQTKLHTHAISPGCVLCGQGEWSCLFINGICNARCFYCPSSQDDLGQPMANTLIFDNPKDYADYVCRFNIKGVSFSGGEPFLTFDRVLKYLEVLKSRTDHPVYTWMYTNGLLVTGEKLAALRDSGLDEIRFDISANFYRLKALEKAVGIIPRVTVEIPAIPEDLPSTKKLINILYKSGVDHLNLHQIRCTPFNSSRLINRGYTFVHGPRVTVLETELAALELIQYSLDQSIALPINYCSFTYRNQFQGAGARKRYSLEIKAAYEDITSTGHIRHMKITGTREIITGICQTLLSAQVDSSLYSLSGEKDRLSFAAGLWHLIDFSCVRLKIVYSTSAIRPGVTYYHPFKQVPLNPNKTVVIERQVVQPGIWMEGEQIQAFGCLIIARDNEQIHKVFDTPAPDLYREIMPFEIITPGLAQYY</sequence>
<dbReference type="GO" id="GO:0046872">
    <property type="term" value="F:metal ion binding"/>
    <property type="evidence" value="ECO:0007669"/>
    <property type="project" value="UniProtKB-KW"/>
</dbReference>
<keyword evidence="4" id="KW-0408">Iron</keyword>
<gene>
    <name evidence="7" type="ORF">SAMN04487931_11154</name>
</gene>
<dbReference type="EMBL" id="FNLL01000011">
    <property type="protein sequence ID" value="SDU52848.1"/>
    <property type="molecule type" value="Genomic_DNA"/>
</dbReference>
<keyword evidence="2" id="KW-0949">S-adenosyl-L-methionine</keyword>
<dbReference type="Gene3D" id="3.20.20.70">
    <property type="entry name" value="Aldolase class I"/>
    <property type="match status" value="1"/>
</dbReference>
<feature type="domain" description="Radical SAM core" evidence="6">
    <location>
        <begin position="72"/>
        <end position="288"/>
    </location>
</feature>
<dbReference type="CDD" id="cd01335">
    <property type="entry name" value="Radical_SAM"/>
    <property type="match status" value="1"/>
</dbReference>
<dbReference type="PANTHER" id="PTHR43288">
    <property type="entry name" value="BIOTIN SYNTHASE-RELATED PROTEIN, RADICAL SAM SUPERFAMILY"/>
    <property type="match status" value="1"/>
</dbReference>
<dbReference type="AlphaFoldDB" id="A0A1H2J9W1"/>
<dbReference type="RefSeq" id="WP_092236710.1">
    <property type="nucleotide sequence ID" value="NZ_FNLL01000011.1"/>
</dbReference>
<proteinExistence type="predicted"/>
<dbReference type="GO" id="GO:0003824">
    <property type="term" value="F:catalytic activity"/>
    <property type="evidence" value="ECO:0007669"/>
    <property type="project" value="InterPro"/>
</dbReference>
<evidence type="ECO:0000256" key="3">
    <source>
        <dbReference type="ARBA" id="ARBA00022723"/>
    </source>
</evidence>
<keyword evidence="8" id="KW-1185">Reference proteome</keyword>
<reference evidence="8" key="1">
    <citation type="submission" date="2016-10" db="EMBL/GenBank/DDBJ databases">
        <authorList>
            <person name="Varghese N."/>
            <person name="Submissions S."/>
        </authorList>
    </citation>
    <scope>NUCLEOTIDE SEQUENCE [LARGE SCALE GENOMIC DNA]</scope>
    <source>
        <strain evidence="8">DSM 3384</strain>
    </source>
</reference>
<dbReference type="InterPro" id="IPR007197">
    <property type="entry name" value="rSAM"/>
</dbReference>
<keyword evidence="3" id="KW-0479">Metal-binding</keyword>
<evidence type="ECO:0000313" key="8">
    <source>
        <dbReference type="Proteomes" id="UP000199608"/>
    </source>
</evidence>
<dbReference type="GO" id="GO:0051536">
    <property type="term" value="F:iron-sulfur cluster binding"/>
    <property type="evidence" value="ECO:0007669"/>
    <property type="project" value="UniProtKB-KW"/>
</dbReference>
<evidence type="ECO:0000256" key="1">
    <source>
        <dbReference type="ARBA" id="ARBA00001966"/>
    </source>
</evidence>
<evidence type="ECO:0000256" key="2">
    <source>
        <dbReference type="ARBA" id="ARBA00022691"/>
    </source>
</evidence>
<dbReference type="PROSITE" id="PS51918">
    <property type="entry name" value="RADICAL_SAM"/>
    <property type="match status" value="1"/>
</dbReference>
<evidence type="ECO:0000313" key="7">
    <source>
        <dbReference type="EMBL" id="SDU52848.1"/>
    </source>
</evidence>
<dbReference type="Pfam" id="PF04055">
    <property type="entry name" value="Radical_SAM"/>
    <property type="match status" value="1"/>
</dbReference>
<organism evidence="7 8">
    <name type="scientific">Desulfobacula phenolica</name>
    <dbReference type="NCBI Taxonomy" id="90732"/>
    <lineage>
        <taxon>Bacteria</taxon>
        <taxon>Pseudomonadati</taxon>
        <taxon>Thermodesulfobacteriota</taxon>
        <taxon>Desulfobacteria</taxon>
        <taxon>Desulfobacterales</taxon>
        <taxon>Desulfobacteraceae</taxon>
        <taxon>Desulfobacula</taxon>
    </lineage>
</organism>
<dbReference type="InterPro" id="IPR013785">
    <property type="entry name" value="Aldolase_TIM"/>
</dbReference>
<evidence type="ECO:0000259" key="6">
    <source>
        <dbReference type="PROSITE" id="PS51918"/>
    </source>
</evidence>